<sequence>MIKLLLTLVLFGKTGFIRATSIIQAERFKTFMPGETVTLQCSISEVLENYFSWFKQLLGKAPECIISLYAESHEPVLYGDFKNDPRFKVKRQGTDLILTITDAKPSDTGIYYCGARDYDLIVFSDGLFLIYEGKIEETIQQNTSKPIQLGANMNLQCRVHAEICMQDHSVYWFRHGSGESHPGIIYTHGNSGGRCENTSKPDSSTQKCVYNLPKESLSPSDAGTYYCAVATCGKILFGNGTKVELADADSSQIDIKVIILAVSNALCLVIIVMLICVRCKKKSSTLLARLYRRAELCDSEFLWKEIQEKRSGDQGTRSSNLLHCKMIYLQD</sequence>
<dbReference type="InterPro" id="IPR013106">
    <property type="entry name" value="Ig_V-set"/>
</dbReference>
<dbReference type="InterPro" id="IPR052051">
    <property type="entry name" value="TCR_complex_component"/>
</dbReference>
<feature type="domain" description="Ig-like" evidence="10">
    <location>
        <begin position="20"/>
        <end position="117"/>
    </location>
</feature>
<evidence type="ECO:0000256" key="5">
    <source>
        <dbReference type="ARBA" id="ARBA00023136"/>
    </source>
</evidence>
<dbReference type="InterPro" id="IPR003599">
    <property type="entry name" value="Ig_sub"/>
</dbReference>
<feature type="domain" description="Ig-like" evidence="10">
    <location>
        <begin position="136"/>
        <end position="229"/>
    </location>
</feature>
<dbReference type="GO" id="GO:0002376">
    <property type="term" value="P:immune system process"/>
    <property type="evidence" value="ECO:0007669"/>
    <property type="project" value="UniProtKB-KW"/>
</dbReference>
<dbReference type="Proteomes" id="UP000504632">
    <property type="component" value="Chromosome 7"/>
</dbReference>
<feature type="signal peptide" evidence="9">
    <location>
        <begin position="1"/>
        <end position="19"/>
    </location>
</feature>
<dbReference type="SMART" id="SM00406">
    <property type="entry name" value="IGv"/>
    <property type="match status" value="2"/>
</dbReference>
<dbReference type="GO" id="GO:0005886">
    <property type="term" value="C:plasma membrane"/>
    <property type="evidence" value="ECO:0007669"/>
    <property type="project" value="UniProtKB-SubCell"/>
</dbReference>
<reference evidence="12" key="1">
    <citation type="submission" date="2025-08" db="UniProtKB">
        <authorList>
            <consortium name="RefSeq"/>
        </authorList>
    </citation>
    <scope>IDENTIFICATION</scope>
</reference>
<dbReference type="InterPro" id="IPR036179">
    <property type="entry name" value="Ig-like_dom_sf"/>
</dbReference>
<evidence type="ECO:0000313" key="11">
    <source>
        <dbReference type="Proteomes" id="UP000504632"/>
    </source>
</evidence>
<evidence type="ECO:0000259" key="10">
    <source>
        <dbReference type="PROSITE" id="PS50835"/>
    </source>
</evidence>
<dbReference type="SUPFAM" id="SSF48726">
    <property type="entry name" value="Immunoglobulin"/>
    <property type="match status" value="2"/>
</dbReference>
<dbReference type="Gene3D" id="2.60.40.10">
    <property type="entry name" value="Immunoglobulins"/>
    <property type="match status" value="2"/>
</dbReference>
<keyword evidence="3 9" id="KW-0732">Signal</keyword>
<evidence type="ECO:0000256" key="6">
    <source>
        <dbReference type="ARBA" id="ARBA00023157"/>
    </source>
</evidence>
<gene>
    <name evidence="12" type="primary">LOC115816207</name>
</gene>
<dbReference type="CDD" id="cd00099">
    <property type="entry name" value="IgV"/>
    <property type="match status" value="2"/>
</dbReference>
<organism evidence="11 12">
    <name type="scientific">Chanos chanos</name>
    <name type="common">Milkfish</name>
    <name type="synonym">Mugil chanos</name>
    <dbReference type="NCBI Taxonomy" id="29144"/>
    <lineage>
        <taxon>Eukaryota</taxon>
        <taxon>Metazoa</taxon>
        <taxon>Chordata</taxon>
        <taxon>Craniata</taxon>
        <taxon>Vertebrata</taxon>
        <taxon>Euteleostomi</taxon>
        <taxon>Actinopterygii</taxon>
        <taxon>Neopterygii</taxon>
        <taxon>Teleostei</taxon>
        <taxon>Ostariophysi</taxon>
        <taxon>Gonorynchiformes</taxon>
        <taxon>Chanidae</taxon>
        <taxon>Chanos</taxon>
    </lineage>
</organism>
<dbReference type="InterPro" id="IPR013783">
    <property type="entry name" value="Ig-like_fold"/>
</dbReference>
<evidence type="ECO:0000256" key="1">
    <source>
        <dbReference type="ARBA" id="ARBA00004236"/>
    </source>
</evidence>
<keyword evidence="6" id="KW-1015">Disulfide bond</keyword>
<name>A0A6J2VPZ8_CHACN</name>
<keyword evidence="8" id="KW-0812">Transmembrane</keyword>
<dbReference type="PANTHER" id="PTHR19433">
    <property type="entry name" value="T-CELL RECEPTOR ALPHA CHAIN V REGION-RELATED"/>
    <property type="match status" value="1"/>
</dbReference>
<feature type="transmembrane region" description="Helical" evidence="8">
    <location>
        <begin position="257"/>
        <end position="277"/>
    </location>
</feature>
<dbReference type="OrthoDB" id="6370831at2759"/>
<dbReference type="SMART" id="SM00409">
    <property type="entry name" value="IG"/>
    <property type="match status" value="2"/>
</dbReference>
<evidence type="ECO:0000256" key="3">
    <source>
        <dbReference type="ARBA" id="ARBA00022729"/>
    </source>
</evidence>
<keyword evidence="5 8" id="KW-0472">Membrane</keyword>
<proteinExistence type="predicted"/>
<feature type="chain" id="PRO_5026906691" evidence="9">
    <location>
        <begin position="20"/>
        <end position="331"/>
    </location>
</feature>
<keyword evidence="11" id="KW-1185">Reference proteome</keyword>
<dbReference type="PANTHER" id="PTHR19433:SF111">
    <property type="entry name" value="T CELL RECEPTOR ALPHA VARIABLE 4"/>
    <property type="match status" value="1"/>
</dbReference>
<evidence type="ECO:0000256" key="4">
    <source>
        <dbReference type="ARBA" id="ARBA00022859"/>
    </source>
</evidence>
<evidence type="ECO:0000256" key="7">
    <source>
        <dbReference type="ARBA" id="ARBA00023180"/>
    </source>
</evidence>
<dbReference type="InterPro" id="IPR007110">
    <property type="entry name" value="Ig-like_dom"/>
</dbReference>
<keyword evidence="7" id="KW-0325">Glycoprotein</keyword>
<evidence type="ECO:0000256" key="2">
    <source>
        <dbReference type="ARBA" id="ARBA00022475"/>
    </source>
</evidence>
<dbReference type="GO" id="GO:0009617">
    <property type="term" value="P:response to bacterium"/>
    <property type="evidence" value="ECO:0007669"/>
    <property type="project" value="TreeGrafter"/>
</dbReference>
<dbReference type="PROSITE" id="PS50835">
    <property type="entry name" value="IG_LIKE"/>
    <property type="match status" value="2"/>
</dbReference>
<keyword evidence="2" id="KW-1003">Cell membrane</keyword>
<dbReference type="GeneID" id="115816207"/>
<dbReference type="AlphaFoldDB" id="A0A6J2VPZ8"/>
<dbReference type="Pfam" id="PF07686">
    <property type="entry name" value="V-set"/>
    <property type="match status" value="2"/>
</dbReference>
<evidence type="ECO:0000313" key="12">
    <source>
        <dbReference type="RefSeq" id="XP_030635035.1"/>
    </source>
</evidence>
<comment type="subcellular location">
    <subcellularLocation>
        <location evidence="1">Cell membrane</location>
    </subcellularLocation>
</comment>
<keyword evidence="4" id="KW-0391">Immunity</keyword>
<dbReference type="InParanoid" id="A0A6J2VPZ8"/>
<dbReference type="RefSeq" id="XP_030635035.1">
    <property type="nucleotide sequence ID" value="XM_030779175.1"/>
</dbReference>
<evidence type="ECO:0000256" key="8">
    <source>
        <dbReference type="SAM" id="Phobius"/>
    </source>
</evidence>
<protein>
    <submittedName>
        <fullName evidence="12">Tyrosine-protein phosphatase non-receptor type substrate 1-like</fullName>
    </submittedName>
</protein>
<accession>A0A6J2VPZ8</accession>
<keyword evidence="8" id="KW-1133">Transmembrane helix</keyword>
<evidence type="ECO:0000256" key="9">
    <source>
        <dbReference type="SAM" id="SignalP"/>
    </source>
</evidence>